<dbReference type="FunFam" id="2.40.30.10:FF:000008">
    <property type="entry name" value="Translation initiation factor IF-2"/>
    <property type="match status" value="1"/>
</dbReference>
<dbReference type="InterPro" id="IPR044145">
    <property type="entry name" value="IF2_II"/>
</dbReference>
<gene>
    <name evidence="10 16" type="primary">infB</name>
    <name evidence="15" type="ORF">Q5I04_05200</name>
    <name evidence="16" type="ORF">Q5I06_05700</name>
</gene>
<dbReference type="Gene3D" id="3.40.50.300">
    <property type="entry name" value="P-loop containing nucleotide triphosphate hydrolases"/>
    <property type="match status" value="1"/>
</dbReference>
<dbReference type="PROSITE" id="PS01176">
    <property type="entry name" value="IF2"/>
    <property type="match status" value="1"/>
</dbReference>
<dbReference type="InterPro" id="IPR036925">
    <property type="entry name" value="TIF_IF2_dom3_sf"/>
</dbReference>
<feature type="region of interest" description="G-domain" evidence="10">
    <location>
        <begin position="371"/>
        <end position="519"/>
    </location>
</feature>
<feature type="compositionally biased region" description="Basic and acidic residues" evidence="13">
    <location>
        <begin position="84"/>
        <end position="127"/>
    </location>
</feature>
<dbReference type="InterPro" id="IPR000178">
    <property type="entry name" value="TF_IF2_bacterial-like"/>
</dbReference>
<comment type="similarity">
    <text evidence="2 10 11">Belongs to the TRAFAC class translation factor GTPase superfamily. Classic translation factor GTPase family. IF-2 subfamily.</text>
</comment>
<dbReference type="InterPro" id="IPR015760">
    <property type="entry name" value="TIF_IF2"/>
</dbReference>
<evidence type="ECO:0000256" key="12">
    <source>
        <dbReference type="RuleBase" id="RU000645"/>
    </source>
</evidence>
<dbReference type="EMBL" id="JAUYZK010000007">
    <property type="protein sequence ID" value="MDP2539264.1"/>
    <property type="molecule type" value="Genomic_DNA"/>
</dbReference>
<evidence type="ECO:0000256" key="7">
    <source>
        <dbReference type="ARBA" id="ARBA00022917"/>
    </source>
</evidence>
<dbReference type="FunFam" id="2.40.30.10:FF:000054">
    <property type="entry name" value="Translation initiation factor IF-2"/>
    <property type="match status" value="1"/>
</dbReference>
<dbReference type="GO" id="GO:0003743">
    <property type="term" value="F:translation initiation factor activity"/>
    <property type="evidence" value="ECO:0007669"/>
    <property type="project" value="UniProtKB-UniRule"/>
</dbReference>
<evidence type="ECO:0000259" key="14">
    <source>
        <dbReference type="PROSITE" id="PS51722"/>
    </source>
</evidence>
<dbReference type="InterPro" id="IPR005225">
    <property type="entry name" value="Small_GTP-bd"/>
</dbReference>
<keyword evidence="7 10" id="KW-0648">Protein biosynthesis</keyword>
<evidence type="ECO:0000313" key="17">
    <source>
        <dbReference type="Proteomes" id="UP001177258"/>
    </source>
</evidence>
<dbReference type="Pfam" id="PF00009">
    <property type="entry name" value="GTP_EFTU"/>
    <property type="match status" value="1"/>
</dbReference>
<reference evidence="16 18" key="1">
    <citation type="submission" date="2023-07" db="EMBL/GenBank/DDBJ databases">
        <title>Unpublished Manusciprt.</title>
        <authorList>
            <person name="Aydin F."/>
            <person name="Tarhane S."/>
            <person name="Saticioglu I.B."/>
            <person name="Karakaya E."/>
            <person name="Abay S."/>
            <person name="Guran O."/>
            <person name="Bozkurt E."/>
            <person name="Uzum N."/>
            <person name="Olgun K."/>
            <person name="Jablonski D."/>
        </authorList>
    </citation>
    <scope>NUCLEOTIDE SEQUENCE</scope>
    <source>
        <strain evidence="18">faydin-H75</strain>
        <strain evidence="16">Faydin-H76</strain>
    </source>
</reference>
<dbReference type="Proteomes" id="UP001177258">
    <property type="component" value="Unassembled WGS sequence"/>
</dbReference>
<evidence type="ECO:0000313" key="15">
    <source>
        <dbReference type="EMBL" id="MDO7253306.1"/>
    </source>
</evidence>
<dbReference type="Gene3D" id="3.40.50.10050">
    <property type="entry name" value="Translation initiation factor IF- 2, domain 3"/>
    <property type="match status" value="1"/>
</dbReference>
<evidence type="ECO:0000256" key="8">
    <source>
        <dbReference type="ARBA" id="ARBA00023134"/>
    </source>
</evidence>
<name>A0AA90PTI1_9HELI</name>
<dbReference type="GO" id="GO:0005829">
    <property type="term" value="C:cytosol"/>
    <property type="evidence" value="ECO:0007669"/>
    <property type="project" value="TreeGrafter"/>
</dbReference>
<evidence type="ECO:0000256" key="6">
    <source>
        <dbReference type="ARBA" id="ARBA00022741"/>
    </source>
</evidence>
<dbReference type="Pfam" id="PF03144">
    <property type="entry name" value="GTP_EFTU_D2"/>
    <property type="match status" value="1"/>
</dbReference>
<dbReference type="InterPro" id="IPR004161">
    <property type="entry name" value="EFTu-like_2"/>
</dbReference>
<protein>
    <recommendedName>
        <fullName evidence="3 10">Translation initiation factor IF-2</fullName>
    </recommendedName>
</protein>
<evidence type="ECO:0000256" key="11">
    <source>
        <dbReference type="RuleBase" id="RU000644"/>
    </source>
</evidence>
<keyword evidence="18" id="KW-1185">Reference proteome</keyword>
<proteinExistence type="inferred from homology"/>
<feature type="binding site" evidence="10">
    <location>
        <begin position="377"/>
        <end position="384"/>
    </location>
    <ligand>
        <name>GTP</name>
        <dbReference type="ChEBI" id="CHEBI:37565"/>
    </ligand>
</feature>
<dbReference type="SUPFAM" id="SSF52156">
    <property type="entry name" value="Initiation factor IF2/eIF5b, domain 3"/>
    <property type="match status" value="1"/>
</dbReference>
<dbReference type="EMBL" id="JAUPEV010000007">
    <property type="protein sequence ID" value="MDO7253306.1"/>
    <property type="molecule type" value="Genomic_DNA"/>
</dbReference>
<evidence type="ECO:0000313" key="18">
    <source>
        <dbReference type="Proteomes" id="UP001240777"/>
    </source>
</evidence>
<keyword evidence="4 10" id="KW-0963">Cytoplasm</keyword>
<evidence type="ECO:0000256" key="2">
    <source>
        <dbReference type="ARBA" id="ARBA00007733"/>
    </source>
</evidence>
<dbReference type="CDD" id="cd03702">
    <property type="entry name" value="IF2_mtIF2_II"/>
    <property type="match status" value="1"/>
</dbReference>
<dbReference type="InterPro" id="IPR006847">
    <property type="entry name" value="IF2_N"/>
</dbReference>
<evidence type="ECO:0000256" key="10">
    <source>
        <dbReference type="HAMAP-Rule" id="MF_00100"/>
    </source>
</evidence>
<keyword evidence="5 10" id="KW-0396">Initiation factor</keyword>
<dbReference type="NCBIfam" id="TIGR00487">
    <property type="entry name" value="IF-2"/>
    <property type="match status" value="1"/>
</dbReference>
<dbReference type="RefSeq" id="WP_305517155.1">
    <property type="nucleotide sequence ID" value="NZ_JAUPEV010000007.1"/>
</dbReference>
<feature type="compositionally biased region" description="Basic residues" evidence="13">
    <location>
        <begin position="185"/>
        <end position="197"/>
    </location>
</feature>
<feature type="domain" description="Tr-type G" evidence="14">
    <location>
        <begin position="368"/>
        <end position="537"/>
    </location>
</feature>
<sequence length="869" mass="95788">MAKVRLTEIANEAGRAPKEVLEKAKEMGLNVKAASSALSEEEAAKLYEYITTGVNNYIPTSSKTSKTTKKTQETDQIQPKKPTKKENKSLKEAPKKDEQETKKDVVIQDKEEAIIKESIEENTEVPKIESVSAEASVARRTGIRIVKKGNFDEIAPKATSKKHQYAPSAQEMLEEMQSEQDKTTKKPKKSAKPKAQQKHKEQKIDLLSERALGNVDEYDDEQNEIMLFDLHEQDIRDEEEENQVKQAITDRIKVHKKNPWMSEGSIKRSIKRRKPPKQDTTLKVAQSVISIPEEIRVYEFADISGRSLAEVVKVLFNLGMMVTKNDFLDRDAIEILADEFQIEISIQNTVEELDFTQTQDENVQNLTERPPVVTIMGHVDHGKTSLLDKIRNARVASAEAGGITQHIGAYMVEKNGKMISFIDTPGHEAFTEMRSRGAQVTDIVIVVIAADDGVKQQTIEAFKHAKEAGVQIIVAMNKMDKENANPDKLKAECAEIGFNPIDWGGEYEFIPVSAKTGDGIEELLETILIQAEVMELKADSSVSAKAVVLEGSVEKGRGSVATIIVQNGTLRLGDSIVAGVAFGRVRALIDDRGRNIKELHPSGVAVVTGLSEVPSAGSILISVQSDSIAKEYAQKRATYLRQKELSKSTKVSFDELSEMVAKGQLKSIPIIIKADTQGSLEAIKSSLEKLNNDEVEVNVISMGVGGITESDISLAAASSNSIILGFNVRPTGTVKIKAKEMGVEIKTYSIIYALIDDMKALVSGLMSPIIEEENTGQAEVRDTFVISKVGTIAGCMVTDGVIQRGINIRLIRDGVVIHTGTIASLKRFKDDAKEVSKGYECGIMLEKYNDIRVGDVFETYKEIQKNQII</sequence>
<feature type="binding site" evidence="10">
    <location>
        <begin position="477"/>
        <end position="480"/>
    </location>
    <ligand>
        <name>GTP</name>
        <dbReference type="ChEBI" id="CHEBI:37565"/>
    </ligand>
</feature>
<comment type="subcellular location">
    <subcellularLocation>
        <location evidence="1 10 12">Cytoplasm</location>
    </subcellularLocation>
</comment>
<dbReference type="GO" id="GO:0003924">
    <property type="term" value="F:GTPase activity"/>
    <property type="evidence" value="ECO:0007669"/>
    <property type="project" value="UniProtKB-UniRule"/>
</dbReference>
<dbReference type="Gene3D" id="2.40.30.10">
    <property type="entry name" value="Translation factors"/>
    <property type="match status" value="2"/>
</dbReference>
<evidence type="ECO:0000256" key="13">
    <source>
        <dbReference type="SAM" id="MobiDB-lite"/>
    </source>
</evidence>
<dbReference type="NCBIfam" id="TIGR00231">
    <property type="entry name" value="small_GTP"/>
    <property type="match status" value="1"/>
</dbReference>
<feature type="region of interest" description="Disordered" evidence="13">
    <location>
        <begin position="157"/>
        <end position="203"/>
    </location>
</feature>
<evidence type="ECO:0000313" key="16">
    <source>
        <dbReference type="EMBL" id="MDP2539264.1"/>
    </source>
</evidence>
<dbReference type="Pfam" id="PF04760">
    <property type="entry name" value="IF2_N"/>
    <property type="match status" value="2"/>
</dbReference>
<dbReference type="Pfam" id="PF22042">
    <property type="entry name" value="EF-G_D2"/>
    <property type="match status" value="1"/>
</dbReference>
<comment type="function">
    <text evidence="9 10 11">One of the essential components for the initiation of protein synthesis. Protects formylmethionyl-tRNA from spontaneous hydrolysis and promotes its binding to the 30S ribosomal subunits. Also involved in the hydrolysis of GTP during the formation of the 70S ribosomal complex.</text>
</comment>
<dbReference type="InterPro" id="IPR000795">
    <property type="entry name" value="T_Tr_GTP-bd_dom"/>
</dbReference>
<dbReference type="PROSITE" id="PS51722">
    <property type="entry name" value="G_TR_2"/>
    <property type="match status" value="1"/>
</dbReference>
<accession>A0AA90PTI1</accession>
<dbReference type="InterPro" id="IPR027417">
    <property type="entry name" value="P-loop_NTPase"/>
</dbReference>
<dbReference type="InterPro" id="IPR053905">
    <property type="entry name" value="EF-G-like_DII"/>
</dbReference>
<dbReference type="InterPro" id="IPR023115">
    <property type="entry name" value="TIF_IF2_dom3"/>
</dbReference>
<feature type="region of interest" description="Disordered" evidence="13">
    <location>
        <begin position="56"/>
        <end position="136"/>
    </location>
</feature>
<dbReference type="FunFam" id="3.40.50.300:FF:000019">
    <property type="entry name" value="Translation initiation factor IF-2"/>
    <property type="match status" value="1"/>
</dbReference>
<keyword evidence="6 10" id="KW-0547">Nucleotide-binding</keyword>
<organism evidence="16 17">
    <name type="scientific">Helicobacter cappadocius</name>
    <dbReference type="NCBI Taxonomy" id="3063998"/>
    <lineage>
        <taxon>Bacteria</taxon>
        <taxon>Pseudomonadati</taxon>
        <taxon>Campylobacterota</taxon>
        <taxon>Epsilonproteobacteria</taxon>
        <taxon>Campylobacterales</taxon>
        <taxon>Helicobacteraceae</taxon>
        <taxon>Helicobacter</taxon>
    </lineage>
</organism>
<evidence type="ECO:0000256" key="3">
    <source>
        <dbReference type="ARBA" id="ARBA00020675"/>
    </source>
</evidence>
<dbReference type="HAMAP" id="MF_00100_B">
    <property type="entry name" value="IF_2_B"/>
    <property type="match status" value="1"/>
</dbReference>
<evidence type="ECO:0000256" key="1">
    <source>
        <dbReference type="ARBA" id="ARBA00004496"/>
    </source>
</evidence>
<dbReference type="FunFam" id="3.40.50.10050:FF:000001">
    <property type="entry name" value="Translation initiation factor IF-2"/>
    <property type="match status" value="1"/>
</dbReference>
<dbReference type="AlphaFoldDB" id="A0AA90PTI1"/>
<dbReference type="SUPFAM" id="SSF52540">
    <property type="entry name" value="P-loop containing nucleoside triphosphate hydrolases"/>
    <property type="match status" value="1"/>
</dbReference>
<dbReference type="Proteomes" id="UP001240777">
    <property type="component" value="Unassembled WGS sequence"/>
</dbReference>
<dbReference type="PANTHER" id="PTHR43381">
    <property type="entry name" value="TRANSLATION INITIATION FACTOR IF-2-RELATED"/>
    <property type="match status" value="1"/>
</dbReference>
<evidence type="ECO:0000256" key="5">
    <source>
        <dbReference type="ARBA" id="ARBA00022540"/>
    </source>
</evidence>
<dbReference type="PANTHER" id="PTHR43381:SF5">
    <property type="entry name" value="TR-TYPE G DOMAIN-CONTAINING PROTEIN"/>
    <property type="match status" value="1"/>
</dbReference>
<comment type="caution">
    <text evidence="16">The sequence shown here is derived from an EMBL/GenBank/DDBJ whole genome shotgun (WGS) entry which is preliminary data.</text>
</comment>
<reference evidence="15" key="2">
    <citation type="submission" date="2023-07" db="EMBL/GenBank/DDBJ databases">
        <authorList>
            <person name="Aydin F."/>
            <person name="Tarhane S."/>
            <person name="Saticioglu I.B."/>
            <person name="Karakaya E."/>
            <person name="Abay S."/>
            <person name="Guran O."/>
            <person name="Bozkurt E."/>
            <person name="Uzum N."/>
            <person name="Olgun K."/>
            <person name="Jablonski D."/>
        </authorList>
    </citation>
    <scope>NUCLEOTIDE SEQUENCE</scope>
    <source>
        <strain evidence="15">Faydin-H75</strain>
    </source>
</reference>
<dbReference type="GO" id="GO:0005525">
    <property type="term" value="F:GTP binding"/>
    <property type="evidence" value="ECO:0007669"/>
    <property type="project" value="UniProtKB-KW"/>
</dbReference>
<dbReference type="CDD" id="cd03692">
    <property type="entry name" value="mtIF2_IVc"/>
    <property type="match status" value="1"/>
</dbReference>
<dbReference type="SUPFAM" id="SSF50447">
    <property type="entry name" value="Translation proteins"/>
    <property type="match status" value="2"/>
</dbReference>
<evidence type="ECO:0000256" key="4">
    <source>
        <dbReference type="ARBA" id="ARBA00022490"/>
    </source>
</evidence>
<feature type="binding site" evidence="10">
    <location>
        <begin position="423"/>
        <end position="427"/>
    </location>
    <ligand>
        <name>GTP</name>
        <dbReference type="ChEBI" id="CHEBI:37565"/>
    </ligand>
</feature>
<dbReference type="Pfam" id="PF11987">
    <property type="entry name" value="IF-2"/>
    <property type="match status" value="1"/>
</dbReference>
<dbReference type="CDD" id="cd01887">
    <property type="entry name" value="IF2_eIF5B"/>
    <property type="match status" value="1"/>
</dbReference>
<dbReference type="Gene3D" id="1.10.10.2480">
    <property type="match status" value="1"/>
</dbReference>
<reference evidence="15 17" key="3">
    <citation type="journal article" date="2024" name="Syst. Appl. Microbiol.">
        <title>Helicobacter cappadocius sp. nov., from lizards: The first psychrotrophic Helicobacter species.</title>
        <authorList>
            <person name="Aydin F."/>
            <person name="Tarhane S."/>
            <person name="Karakaya E."/>
            <person name="Abay S."/>
            <person name="Kayman T."/>
            <person name="Guran O."/>
            <person name="Bozkurt E."/>
            <person name="Uzum N."/>
            <person name="Avci A."/>
            <person name="Olgun K."/>
            <person name="Jablonski D."/>
            <person name="Guran C."/>
            <person name="Burcin Saticioglu I."/>
        </authorList>
    </citation>
    <scope>NUCLEOTIDE SEQUENCE [LARGE SCALE GENOMIC DNA]</scope>
    <source>
        <strain evidence="15">Faydin-H75</strain>
        <strain evidence="17">faydin-H76</strain>
    </source>
</reference>
<keyword evidence="8 10" id="KW-0342">GTP-binding</keyword>
<evidence type="ECO:0000256" key="9">
    <source>
        <dbReference type="ARBA" id="ARBA00025162"/>
    </source>
</evidence>
<dbReference type="InterPro" id="IPR009000">
    <property type="entry name" value="Transl_B-barrel_sf"/>
</dbReference>